<accession>A0A2M8RXR9</accession>
<dbReference type="Proteomes" id="UP000230282">
    <property type="component" value="Unassembled WGS sequence"/>
</dbReference>
<dbReference type="Pfam" id="PF11939">
    <property type="entry name" value="NiFe-hyd_HybE"/>
    <property type="match status" value="1"/>
</dbReference>
<comment type="caution">
    <text evidence="2">The sequence shown here is derived from an EMBL/GenBank/DDBJ whole genome shotgun (WGS) entry which is preliminary data.</text>
</comment>
<protein>
    <submittedName>
        <fullName evidence="2">Hydrogenase</fullName>
    </submittedName>
</protein>
<dbReference type="RefSeq" id="WP_100296102.1">
    <property type="nucleotide sequence ID" value="NZ_PHGZ01000006.1"/>
</dbReference>
<proteinExistence type="inferred from homology"/>
<keyword evidence="3" id="KW-1185">Reference proteome</keyword>
<dbReference type="NCBIfam" id="TIGR03993">
    <property type="entry name" value="hydrog_HybE"/>
    <property type="match status" value="1"/>
</dbReference>
<comment type="similarity">
    <text evidence="1">Belongs to the HupJ family.</text>
</comment>
<evidence type="ECO:0000313" key="3">
    <source>
        <dbReference type="Proteomes" id="UP000230282"/>
    </source>
</evidence>
<name>A0A2M8RXR9_9PAST</name>
<gene>
    <name evidence="2" type="ORF">CVP04_03365</name>
</gene>
<dbReference type="AlphaFoldDB" id="A0A2M8RXR9"/>
<reference evidence="2 3" key="1">
    <citation type="submission" date="2017-11" db="EMBL/GenBank/DDBJ databases">
        <title>Reclassification of Bisgaard taxon 5 as Caviibacterium pharyngocola gen. nov., sp. nov.</title>
        <authorList>
            <person name="Christensen H."/>
        </authorList>
    </citation>
    <scope>NUCLEOTIDE SEQUENCE [LARGE SCALE GENOMIC DNA]</scope>
    <source>
        <strain evidence="2 3">7_3</strain>
    </source>
</reference>
<organism evidence="2 3">
    <name type="scientific">Caviibacterium pharyngocola</name>
    <dbReference type="NCBI Taxonomy" id="28159"/>
    <lineage>
        <taxon>Bacteria</taxon>
        <taxon>Pseudomonadati</taxon>
        <taxon>Pseudomonadota</taxon>
        <taxon>Gammaproteobacteria</taxon>
        <taxon>Pasteurellales</taxon>
        <taxon>Pasteurellaceae</taxon>
        <taxon>Caviibacterium</taxon>
    </lineage>
</organism>
<dbReference type="InterPro" id="IPR023994">
    <property type="entry name" value="NiFe-hyd_HybE"/>
</dbReference>
<dbReference type="NCBIfam" id="NF007776">
    <property type="entry name" value="PRK10465.1"/>
    <property type="match status" value="1"/>
</dbReference>
<sequence>MNRESFAPTEVLDIHCTGFDQDPSSLLQRAMEKIVPTMQDLPFYRRDIACFCPKFTLYENQWLGALLTPWTLSLVVLPGPGQQWENRTVGDKLVLRLPYKDLVFTVSHLDDIPQYLSCSLQSPLDPSLTAEQAEKLAKDCLYMMLSLPVKQKTPDLGKRNIFKALAD</sequence>
<evidence type="ECO:0000256" key="1">
    <source>
        <dbReference type="ARBA" id="ARBA00006532"/>
    </source>
</evidence>
<dbReference type="EMBL" id="PHGZ01000006">
    <property type="protein sequence ID" value="PJG83680.1"/>
    <property type="molecule type" value="Genomic_DNA"/>
</dbReference>
<dbReference type="Gene3D" id="3.30.1460.40">
    <property type="entry name" value="[NiFe]-hydrogenase assembly chaperone, HybE"/>
    <property type="match status" value="1"/>
</dbReference>
<evidence type="ECO:0000313" key="2">
    <source>
        <dbReference type="EMBL" id="PJG83680.1"/>
    </source>
</evidence>
<dbReference type="OrthoDB" id="6485044at2"/>
<dbReference type="InterPro" id="IPR038530">
    <property type="entry name" value="NiFe-hyd_HybE_sf"/>
</dbReference>